<evidence type="ECO:0000313" key="3">
    <source>
        <dbReference type="Proteomes" id="UP000680805"/>
    </source>
</evidence>
<feature type="transmembrane region" description="Helical" evidence="1">
    <location>
        <begin position="82"/>
        <end position="103"/>
    </location>
</feature>
<keyword evidence="1" id="KW-1133">Transmembrane helix</keyword>
<proteinExistence type="predicted"/>
<sequence>MGLIARIFVVILALLVACLAAATVVMVAFLTLDQTDFTRLATDPAAILVVIGLSSVTLSGYALLPSALIVALAEGFQLRSAVFYAPAGGALALVLTFGSDFGINISPIFARDRGIMVGAGILAGFIYWAIAGRNAGAWRKAYPPLIRA</sequence>
<dbReference type="KEGG" id="bsei:KMZ68_01505"/>
<dbReference type="RefSeq" id="WP_215614170.1">
    <property type="nucleotide sequence ID" value="NZ_CP076135.1"/>
</dbReference>
<organism evidence="2 3">
    <name type="scientific">Bradyrhizobium sediminis</name>
    <dbReference type="NCBI Taxonomy" id="2840469"/>
    <lineage>
        <taxon>Bacteria</taxon>
        <taxon>Pseudomonadati</taxon>
        <taxon>Pseudomonadota</taxon>
        <taxon>Alphaproteobacteria</taxon>
        <taxon>Hyphomicrobiales</taxon>
        <taxon>Nitrobacteraceae</taxon>
        <taxon>Bradyrhizobium</taxon>
    </lineage>
</organism>
<accession>A0A975NR74</accession>
<evidence type="ECO:0000256" key="1">
    <source>
        <dbReference type="SAM" id="Phobius"/>
    </source>
</evidence>
<feature type="transmembrane region" description="Helical" evidence="1">
    <location>
        <begin position="44"/>
        <end position="70"/>
    </location>
</feature>
<keyword evidence="1" id="KW-0472">Membrane</keyword>
<feature type="transmembrane region" description="Helical" evidence="1">
    <location>
        <begin position="115"/>
        <end position="131"/>
    </location>
</feature>
<dbReference type="Proteomes" id="UP000680805">
    <property type="component" value="Chromosome"/>
</dbReference>
<gene>
    <name evidence="2" type="ORF">KMZ68_01505</name>
</gene>
<evidence type="ECO:0000313" key="2">
    <source>
        <dbReference type="EMBL" id="QWG18604.1"/>
    </source>
</evidence>
<feature type="transmembrane region" description="Helical" evidence="1">
    <location>
        <begin position="7"/>
        <end position="32"/>
    </location>
</feature>
<protein>
    <submittedName>
        <fullName evidence="2">Uncharacterized protein</fullName>
    </submittedName>
</protein>
<name>A0A975NR74_9BRAD</name>
<reference evidence="2" key="1">
    <citation type="submission" date="2021-06" db="EMBL/GenBank/DDBJ databases">
        <title>Bradyrhizobium sp. S2-11-2 Genome sequencing.</title>
        <authorList>
            <person name="Jin L."/>
        </authorList>
    </citation>
    <scope>NUCLEOTIDE SEQUENCE</scope>
    <source>
        <strain evidence="2">S2-11-2</strain>
    </source>
</reference>
<dbReference type="AlphaFoldDB" id="A0A975NR74"/>
<dbReference type="PROSITE" id="PS51257">
    <property type="entry name" value="PROKAR_LIPOPROTEIN"/>
    <property type="match status" value="1"/>
</dbReference>
<keyword evidence="1" id="KW-0812">Transmembrane</keyword>
<dbReference type="EMBL" id="CP076135">
    <property type="protein sequence ID" value="QWG18604.1"/>
    <property type="molecule type" value="Genomic_DNA"/>
</dbReference>